<keyword evidence="12" id="KW-1185">Reference proteome</keyword>
<feature type="transmembrane region" description="Helical" evidence="10">
    <location>
        <begin position="239"/>
        <end position="261"/>
    </location>
</feature>
<reference evidence="11 12" key="1">
    <citation type="submission" date="2020-08" db="EMBL/GenBank/DDBJ databases">
        <authorList>
            <person name="Liu C."/>
            <person name="Sun Q."/>
        </authorList>
    </citation>
    <scope>NUCLEOTIDE SEQUENCE [LARGE SCALE GENOMIC DNA]</scope>
    <source>
        <strain evidence="11 12">NSJ-4</strain>
    </source>
</reference>
<dbReference type="RefSeq" id="WP_249320889.1">
    <property type="nucleotide sequence ID" value="NZ_CP060632.1"/>
</dbReference>
<keyword evidence="7 10" id="KW-1133">Transmembrane helix</keyword>
<feature type="transmembrane region" description="Helical" evidence="10">
    <location>
        <begin position="18"/>
        <end position="38"/>
    </location>
</feature>
<feature type="transmembrane region" description="Helical" evidence="10">
    <location>
        <begin position="315"/>
        <end position="339"/>
    </location>
</feature>
<dbReference type="Pfam" id="PF01554">
    <property type="entry name" value="MatE"/>
    <property type="match status" value="2"/>
</dbReference>
<dbReference type="KEGG" id="wcp:H9Q76_07675"/>
<keyword evidence="5" id="KW-1003">Cell membrane</keyword>
<organism evidence="11 12">
    <name type="scientific">Wujia chipingensis</name>
    <dbReference type="NCBI Taxonomy" id="2763670"/>
    <lineage>
        <taxon>Bacteria</taxon>
        <taxon>Bacillati</taxon>
        <taxon>Bacillota</taxon>
        <taxon>Clostridia</taxon>
        <taxon>Lachnospirales</taxon>
        <taxon>Lachnospiraceae</taxon>
        <taxon>Wujia</taxon>
    </lineage>
</organism>
<dbReference type="InterPro" id="IPR002528">
    <property type="entry name" value="MATE_fam"/>
</dbReference>
<name>A0A7G9FJA5_9FIRM</name>
<dbReference type="InterPro" id="IPR048279">
    <property type="entry name" value="MdtK-like"/>
</dbReference>
<dbReference type="NCBIfam" id="TIGR00797">
    <property type="entry name" value="matE"/>
    <property type="match status" value="1"/>
</dbReference>
<dbReference type="Proteomes" id="UP000515819">
    <property type="component" value="Chromosome"/>
</dbReference>
<keyword evidence="6 10" id="KW-0812">Transmembrane</keyword>
<gene>
    <name evidence="11" type="ORF">H9Q76_07675</name>
</gene>
<feature type="transmembrane region" description="Helical" evidence="10">
    <location>
        <begin position="427"/>
        <end position="445"/>
    </location>
</feature>
<accession>A0A7G9FJA5</accession>
<evidence type="ECO:0000256" key="10">
    <source>
        <dbReference type="SAM" id="Phobius"/>
    </source>
</evidence>
<dbReference type="PANTHER" id="PTHR43823:SF3">
    <property type="entry name" value="MULTIDRUG EXPORT PROTEIN MEPA"/>
    <property type="match status" value="1"/>
</dbReference>
<feature type="transmembrane region" description="Helical" evidence="10">
    <location>
        <begin position="50"/>
        <end position="74"/>
    </location>
</feature>
<evidence type="ECO:0000256" key="7">
    <source>
        <dbReference type="ARBA" id="ARBA00022989"/>
    </source>
</evidence>
<dbReference type="AlphaFoldDB" id="A0A7G9FJA5"/>
<evidence type="ECO:0000256" key="5">
    <source>
        <dbReference type="ARBA" id="ARBA00022475"/>
    </source>
</evidence>
<evidence type="ECO:0000313" key="11">
    <source>
        <dbReference type="EMBL" id="QNL98636.1"/>
    </source>
</evidence>
<comment type="similarity">
    <text evidence="2">Belongs to the multi antimicrobial extrusion (MATE) (TC 2.A.66.1) family. MepA subfamily.</text>
</comment>
<evidence type="ECO:0000256" key="2">
    <source>
        <dbReference type="ARBA" id="ARBA00008417"/>
    </source>
</evidence>
<keyword evidence="4" id="KW-0813">Transport</keyword>
<feature type="transmembrane region" description="Helical" evidence="10">
    <location>
        <begin position="359"/>
        <end position="380"/>
    </location>
</feature>
<keyword evidence="8 10" id="KW-0472">Membrane</keyword>
<dbReference type="InterPro" id="IPR051327">
    <property type="entry name" value="MATE_MepA_subfamily"/>
</dbReference>
<keyword evidence="9" id="KW-0046">Antibiotic resistance</keyword>
<feature type="transmembrane region" description="Helical" evidence="10">
    <location>
        <begin position="198"/>
        <end position="218"/>
    </location>
</feature>
<evidence type="ECO:0000256" key="8">
    <source>
        <dbReference type="ARBA" id="ARBA00023136"/>
    </source>
</evidence>
<dbReference type="InterPro" id="IPR045070">
    <property type="entry name" value="MATE_MepA-like"/>
</dbReference>
<dbReference type="GO" id="GO:0042910">
    <property type="term" value="F:xenobiotic transmembrane transporter activity"/>
    <property type="evidence" value="ECO:0007669"/>
    <property type="project" value="InterPro"/>
</dbReference>
<evidence type="ECO:0000256" key="6">
    <source>
        <dbReference type="ARBA" id="ARBA00022692"/>
    </source>
</evidence>
<comment type="subcellular location">
    <subcellularLocation>
        <location evidence="1">Cell membrane</location>
        <topology evidence="1">Multi-pass membrane protein</topology>
    </subcellularLocation>
</comment>
<dbReference type="PANTHER" id="PTHR43823">
    <property type="entry name" value="SPORULATION PROTEIN YKVU"/>
    <property type="match status" value="1"/>
</dbReference>
<feature type="transmembrane region" description="Helical" evidence="10">
    <location>
        <begin position="171"/>
        <end position="192"/>
    </location>
</feature>
<dbReference type="EMBL" id="CP060632">
    <property type="protein sequence ID" value="QNL98636.1"/>
    <property type="molecule type" value="Genomic_DNA"/>
</dbReference>
<dbReference type="GO" id="GO:0015297">
    <property type="term" value="F:antiporter activity"/>
    <property type="evidence" value="ECO:0007669"/>
    <property type="project" value="InterPro"/>
</dbReference>
<dbReference type="PIRSF" id="PIRSF006603">
    <property type="entry name" value="DinF"/>
    <property type="match status" value="1"/>
</dbReference>
<evidence type="ECO:0000256" key="4">
    <source>
        <dbReference type="ARBA" id="ARBA00022448"/>
    </source>
</evidence>
<dbReference type="GO" id="GO:0046677">
    <property type="term" value="P:response to antibiotic"/>
    <property type="evidence" value="ECO:0007669"/>
    <property type="project" value="UniProtKB-KW"/>
</dbReference>
<dbReference type="GO" id="GO:0005886">
    <property type="term" value="C:plasma membrane"/>
    <property type="evidence" value="ECO:0007669"/>
    <property type="project" value="UniProtKB-SubCell"/>
</dbReference>
<sequence length="452" mass="48398">MQQNTTEIFRDAPVPKAVLSNVIPSIISMIMVLIYNLADTFFIGQTKNALMVAAVSVATPAFLLFMAVGMLFGIGGTSFISRMLGEGQEERAKHASAFCFWTGLAVGIISMILIVIFAEPVCKAIGASADTVEYATQYLRIVAIGIPFLIISNAFSNIIRSEGRAKTAMSGMIIGNMANVILDPVMILLLGWNVAGAAIATVIGNILSAVFYVSHLLSKKSQLSIRLQDYKAGDKIASSVFAIGIPASLNSVLMSVSNIFINNLMAHYGDMAVAGLGVAMKVNMIVVMLLIGLGTGIQPLLGYCFGAGNRKRYFAVLKFSILLAFILSAIMTCVCYFGANGLVSAFLEDADAYDFGFQFSRIYILSGPILGQLFVFINAIQSTGAALPSLILSISRQGLLYLPILFIINATTDSARLLALAQPVTDYLATALAIILFVITCKKYFPKKSSIE</sequence>
<feature type="transmembrane region" description="Helical" evidence="10">
    <location>
        <begin position="138"/>
        <end position="159"/>
    </location>
</feature>
<proteinExistence type="inferred from homology"/>
<evidence type="ECO:0000256" key="9">
    <source>
        <dbReference type="ARBA" id="ARBA00023251"/>
    </source>
</evidence>
<dbReference type="CDD" id="cd13143">
    <property type="entry name" value="MATE_MepA_like"/>
    <property type="match status" value="1"/>
</dbReference>
<evidence type="ECO:0000256" key="3">
    <source>
        <dbReference type="ARBA" id="ARBA00022106"/>
    </source>
</evidence>
<evidence type="ECO:0000256" key="1">
    <source>
        <dbReference type="ARBA" id="ARBA00004651"/>
    </source>
</evidence>
<evidence type="ECO:0000313" key="12">
    <source>
        <dbReference type="Proteomes" id="UP000515819"/>
    </source>
</evidence>
<feature type="transmembrane region" description="Helical" evidence="10">
    <location>
        <begin position="95"/>
        <end position="118"/>
    </location>
</feature>
<protein>
    <recommendedName>
        <fullName evidence="3">Multidrug export protein MepA</fullName>
    </recommendedName>
</protein>